<dbReference type="OrthoDB" id="29879at2759"/>
<dbReference type="InterPro" id="IPR044089">
    <property type="entry name" value="Alr1-like"/>
</dbReference>
<dbReference type="AlphaFoldDB" id="A0A5N6KUY7"/>
<dbReference type="PANTHER" id="PTHR21535:SF51">
    <property type="entry name" value="MANGANESE RESISTANCE PROTEIN MNR2"/>
    <property type="match status" value="1"/>
</dbReference>
<feature type="region of interest" description="Disordered" evidence="6">
    <location>
        <begin position="298"/>
        <end position="363"/>
    </location>
</feature>
<proteinExistence type="inferred from homology"/>
<evidence type="ECO:0008006" key="10">
    <source>
        <dbReference type="Google" id="ProtNLM"/>
    </source>
</evidence>
<accession>A0A5N6KUY7</accession>
<feature type="compositionally biased region" description="Basic residues" evidence="6">
    <location>
        <begin position="48"/>
        <end position="63"/>
    </location>
</feature>
<comment type="caution">
    <text evidence="8">The sequence shown here is derived from an EMBL/GenBank/DDBJ whole genome shotgun (WGS) entry which is preliminary data.</text>
</comment>
<dbReference type="FunFam" id="1.20.58.340:FF:000008">
    <property type="entry name" value="CorA family metal ion transporter"/>
    <property type="match status" value="1"/>
</dbReference>
<dbReference type="FunFam" id="1.20.58.340:FF:000014">
    <property type="entry name" value="CorA family metal ion transporter"/>
    <property type="match status" value="1"/>
</dbReference>
<reference evidence="8 9" key="1">
    <citation type="submission" date="2019-06" db="EMBL/GenBank/DDBJ databases">
        <title>A chromosomal-level reference genome of Carpinus fangiana (Coryloideae, Betulaceae).</title>
        <authorList>
            <person name="Yang X."/>
            <person name="Wang Z."/>
            <person name="Zhang L."/>
            <person name="Hao G."/>
            <person name="Liu J."/>
            <person name="Yang Y."/>
        </authorList>
    </citation>
    <scope>NUCLEOTIDE SEQUENCE [LARGE SCALE GENOMIC DNA]</scope>
    <source>
        <strain evidence="8">Cfa_2016G</strain>
        <tissue evidence="8">Leaf</tissue>
    </source>
</reference>
<evidence type="ECO:0000256" key="7">
    <source>
        <dbReference type="SAM" id="Phobius"/>
    </source>
</evidence>
<feature type="transmembrane region" description="Helical" evidence="7">
    <location>
        <begin position="862"/>
        <end position="883"/>
    </location>
</feature>
<dbReference type="Gene3D" id="3.30.460.20">
    <property type="entry name" value="CorA soluble domain-like"/>
    <property type="match status" value="1"/>
</dbReference>
<dbReference type="InterPro" id="IPR045863">
    <property type="entry name" value="CorA_TM1_TM2"/>
</dbReference>
<dbReference type="Gene3D" id="1.20.58.340">
    <property type="entry name" value="Magnesium transport protein CorA, transmembrane region"/>
    <property type="match status" value="2"/>
</dbReference>
<feature type="region of interest" description="Disordered" evidence="6">
    <location>
        <begin position="167"/>
        <end position="267"/>
    </location>
</feature>
<dbReference type="Proteomes" id="UP000327013">
    <property type="component" value="Unassembled WGS sequence"/>
</dbReference>
<feature type="compositionally biased region" description="Low complexity" evidence="6">
    <location>
        <begin position="8"/>
        <end position="35"/>
    </location>
</feature>
<sequence>MSQRPSQAAPATGKPGGKAPSAPSRPSPGSRAGSGTHVGTSGDTESKTKKRKHRGGRKRKNRRQSFAAPSDTDLAPALPEHPSLLDVPEGTVPEASFYKHRAGSNTSLESEALLDHRDHSETRLRRQSVASPFNGRLLPFGQFRRDSPGLHSTMNESVDTVKPAFGAHAESDEEDGIGATDRTPLISRRQSSGPKKGAASNYGGLNHGTDSPRRPLLSARPSSIGSSRSGHRRKGLPRINSSMSISSFDVNNPPSVPGSPRLGGDEGYDDVMLPEYTHGPSLEYGRGLMGSYGNETVIDIDGGPLDDRPPTGNNSFNQRRRPTGQSGDKDDVCLPFDQMTELGEEDVLHTEEGAGAKMRRSRRRPWPDLAALEDWSRQEREERTVEGLRAKKVSEPEMVGGRLRPRKVAWQREQDDEPFRWTYFNEELDSSLRSHTISGLQQLGLSFRELFIPEAPEIDADSSDDEEEVLSTLGAPPIGKDRSATPIQNGESRSGTRQSSILGHTDRVLSAEQSPGRITPVTDHLQERSKRYGPRPVFWLDVLQPTNEEMRVICRAFGIHKLTAEDIMEQEAREKVELFRNYYFVNYRTFEQDEKNEDYMEPVNMYFVVFKGGVISFHFSQMPHPPNVRRRIRQLAEHQYTDSDWISYAIIDNITDAYAPLIEQIESEVDDIDDEILRLHSKGLKEDEAKRKGLEPPEPKDKVTIYEKIAGKSHGSDSESVASVTSAETSRDMLLRVGECRKRVMGLYRLLGNKADVIKGLAKRCNEQWQVAPRSDVGLYLGDIQDHIVTMTGNLTHYENILSRAHSNYLAQINIRMNERAEQTNDVLGKLTVLGTIVLPMNIITGMWGMNVLVPGQDVDSLTWFWCITAGLVVFGLSCFFIAKKLYRVV</sequence>
<dbReference type="Pfam" id="PF01544">
    <property type="entry name" value="CorA"/>
    <property type="match status" value="2"/>
</dbReference>
<dbReference type="GO" id="GO:0015095">
    <property type="term" value="F:magnesium ion transmembrane transporter activity"/>
    <property type="evidence" value="ECO:0007669"/>
    <property type="project" value="InterPro"/>
</dbReference>
<keyword evidence="3 7" id="KW-0812">Transmembrane</keyword>
<evidence type="ECO:0000313" key="9">
    <source>
        <dbReference type="Proteomes" id="UP000327013"/>
    </source>
</evidence>
<evidence type="ECO:0000256" key="3">
    <source>
        <dbReference type="ARBA" id="ARBA00022692"/>
    </source>
</evidence>
<evidence type="ECO:0000256" key="5">
    <source>
        <dbReference type="ARBA" id="ARBA00023136"/>
    </source>
</evidence>
<evidence type="ECO:0000256" key="4">
    <source>
        <dbReference type="ARBA" id="ARBA00022989"/>
    </source>
</evidence>
<evidence type="ECO:0000256" key="6">
    <source>
        <dbReference type="SAM" id="MobiDB-lite"/>
    </source>
</evidence>
<evidence type="ECO:0000256" key="1">
    <source>
        <dbReference type="ARBA" id="ARBA00004141"/>
    </source>
</evidence>
<keyword evidence="9" id="KW-1185">Reference proteome</keyword>
<dbReference type="InterPro" id="IPR045861">
    <property type="entry name" value="CorA_cytoplasmic_dom"/>
</dbReference>
<feature type="compositionally biased region" description="Low complexity" evidence="6">
    <location>
        <begin position="216"/>
        <end position="228"/>
    </location>
</feature>
<dbReference type="GO" id="GO:0010961">
    <property type="term" value="P:intracellular magnesium ion homeostasis"/>
    <property type="evidence" value="ECO:0007669"/>
    <property type="project" value="TreeGrafter"/>
</dbReference>
<dbReference type="InterPro" id="IPR002523">
    <property type="entry name" value="MgTranspt_CorA/ZnTranspt_ZntB"/>
</dbReference>
<name>A0A5N6KUY7_9ROSI</name>
<dbReference type="SUPFAM" id="SSF144083">
    <property type="entry name" value="Magnesium transport protein CorA, transmembrane region"/>
    <property type="match status" value="1"/>
</dbReference>
<comment type="subcellular location">
    <subcellularLocation>
        <location evidence="1">Membrane</location>
        <topology evidence="1">Multi-pass membrane protein</topology>
    </subcellularLocation>
</comment>
<evidence type="ECO:0000256" key="2">
    <source>
        <dbReference type="ARBA" id="ARBA00009765"/>
    </source>
</evidence>
<feature type="region of interest" description="Disordered" evidence="6">
    <location>
        <begin position="457"/>
        <end position="502"/>
    </location>
</feature>
<dbReference type="CDD" id="cd12829">
    <property type="entry name" value="Alr1p-like"/>
    <property type="match status" value="1"/>
</dbReference>
<keyword evidence="4 7" id="KW-1133">Transmembrane helix</keyword>
<keyword evidence="5 7" id="KW-0472">Membrane</keyword>
<gene>
    <name evidence="8" type="ORF">FH972_023350</name>
</gene>
<dbReference type="EMBL" id="VIBQ01000013">
    <property type="protein sequence ID" value="KAB8346306.1"/>
    <property type="molecule type" value="Genomic_DNA"/>
</dbReference>
<feature type="region of interest" description="Disordered" evidence="6">
    <location>
        <begin position="1"/>
        <end position="103"/>
    </location>
</feature>
<dbReference type="SUPFAM" id="SSF143865">
    <property type="entry name" value="CorA soluble domain-like"/>
    <property type="match status" value="1"/>
</dbReference>
<feature type="transmembrane region" description="Helical" evidence="7">
    <location>
        <begin position="827"/>
        <end position="850"/>
    </location>
</feature>
<comment type="similarity">
    <text evidence="2">Belongs to the CorA metal ion transporter (MIT) (TC 1.A.35) family.</text>
</comment>
<dbReference type="GO" id="GO:0016020">
    <property type="term" value="C:membrane"/>
    <property type="evidence" value="ECO:0007669"/>
    <property type="project" value="UniProtKB-SubCell"/>
</dbReference>
<evidence type="ECO:0000313" key="8">
    <source>
        <dbReference type="EMBL" id="KAB8346306.1"/>
    </source>
</evidence>
<feature type="compositionally biased region" description="Polar residues" evidence="6">
    <location>
        <begin position="485"/>
        <end position="502"/>
    </location>
</feature>
<feature type="compositionally biased region" description="Polar residues" evidence="6">
    <location>
        <begin position="239"/>
        <end position="253"/>
    </location>
</feature>
<protein>
    <recommendedName>
        <fullName evidence="10">Magnesium transporter</fullName>
    </recommendedName>
</protein>
<feature type="compositionally biased region" description="Acidic residues" evidence="6">
    <location>
        <begin position="457"/>
        <end position="469"/>
    </location>
</feature>
<organism evidence="8 9">
    <name type="scientific">Carpinus fangiana</name>
    <dbReference type="NCBI Taxonomy" id="176857"/>
    <lineage>
        <taxon>Eukaryota</taxon>
        <taxon>Viridiplantae</taxon>
        <taxon>Streptophyta</taxon>
        <taxon>Embryophyta</taxon>
        <taxon>Tracheophyta</taxon>
        <taxon>Spermatophyta</taxon>
        <taxon>Magnoliopsida</taxon>
        <taxon>eudicotyledons</taxon>
        <taxon>Gunneridae</taxon>
        <taxon>Pentapetalae</taxon>
        <taxon>rosids</taxon>
        <taxon>fabids</taxon>
        <taxon>Fagales</taxon>
        <taxon>Betulaceae</taxon>
        <taxon>Carpinus</taxon>
    </lineage>
</organism>
<dbReference type="PANTHER" id="PTHR21535">
    <property type="entry name" value="MAGNESIUM AND COBALT TRANSPORT PROTEIN/MITOCHONDRIAL IMPORT INNER MEMBRANE TRANSLOCASE SUBUNIT TIM8"/>
    <property type="match status" value="1"/>
</dbReference>